<dbReference type="EMBL" id="GISG01253279">
    <property type="protein sequence ID" value="MBA4672058.1"/>
    <property type="molecule type" value="Transcribed_RNA"/>
</dbReference>
<sequence>MVQTPQPGTELHRLEEPRAPREHVKVVQWNLSSSLPSAAHLGFFLVLLLARSLTKSLQSSNRWMVFCVLWTFNIRSILHIVRSFFNQLDLNIISTMLRPESSGPSSETGPPSNQYH</sequence>
<evidence type="ECO:0000313" key="2">
    <source>
        <dbReference type="EMBL" id="MBA4672058.1"/>
    </source>
</evidence>
<organism evidence="2">
    <name type="scientific">Opuntia streptacantha</name>
    <name type="common">Prickly pear cactus</name>
    <name type="synonym">Opuntia cardona</name>
    <dbReference type="NCBI Taxonomy" id="393608"/>
    <lineage>
        <taxon>Eukaryota</taxon>
        <taxon>Viridiplantae</taxon>
        <taxon>Streptophyta</taxon>
        <taxon>Embryophyta</taxon>
        <taxon>Tracheophyta</taxon>
        <taxon>Spermatophyta</taxon>
        <taxon>Magnoliopsida</taxon>
        <taxon>eudicotyledons</taxon>
        <taxon>Gunneridae</taxon>
        <taxon>Pentapetalae</taxon>
        <taxon>Caryophyllales</taxon>
        <taxon>Cactineae</taxon>
        <taxon>Cactaceae</taxon>
        <taxon>Opuntioideae</taxon>
        <taxon>Opuntia</taxon>
    </lineage>
</organism>
<accession>A0A7C9AMD1</accession>
<reference evidence="2" key="1">
    <citation type="journal article" date="2013" name="J. Plant Res.">
        <title>Effect of fungi and light on seed germination of three Opuntia species from semiarid lands of central Mexico.</title>
        <authorList>
            <person name="Delgado-Sanchez P."/>
            <person name="Jimenez-Bremont J.F."/>
            <person name="Guerrero-Gonzalez Mde L."/>
            <person name="Flores J."/>
        </authorList>
    </citation>
    <scope>NUCLEOTIDE SEQUENCE</scope>
    <source>
        <tissue evidence="2">Cladode</tissue>
    </source>
</reference>
<protein>
    <submittedName>
        <fullName evidence="2">Uncharacterized protein</fullName>
    </submittedName>
</protein>
<dbReference type="AlphaFoldDB" id="A0A7C9AMD1"/>
<feature type="region of interest" description="Disordered" evidence="1">
    <location>
        <begin position="97"/>
        <end position="116"/>
    </location>
</feature>
<proteinExistence type="predicted"/>
<reference evidence="2" key="2">
    <citation type="submission" date="2020-07" db="EMBL/GenBank/DDBJ databases">
        <authorList>
            <person name="Vera ALvarez R."/>
            <person name="Arias-Moreno D.M."/>
            <person name="Jimenez-Jacinto V."/>
            <person name="Jimenez-Bremont J.F."/>
            <person name="Swaminathan K."/>
            <person name="Moose S.P."/>
            <person name="Guerrero-Gonzalez M.L."/>
            <person name="Marino-Ramirez L."/>
            <person name="Landsman D."/>
            <person name="Rodriguez-Kessler M."/>
            <person name="Delgado-Sanchez P."/>
        </authorList>
    </citation>
    <scope>NUCLEOTIDE SEQUENCE</scope>
    <source>
        <tissue evidence="2">Cladode</tissue>
    </source>
</reference>
<name>A0A7C9AMD1_OPUST</name>
<feature type="compositionally biased region" description="Low complexity" evidence="1">
    <location>
        <begin position="99"/>
        <end position="116"/>
    </location>
</feature>
<evidence type="ECO:0000256" key="1">
    <source>
        <dbReference type="SAM" id="MobiDB-lite"/>
    </source>
</evidence>